<dbReference type="AlphaFoldDB" id="A0A6A4GDI3"/>
<organism evidence="2 3">
    <name type="scientific">Gymnopus androsaceus JB14</name>
    <dbReference type="NCBI Taxonomy" id="1447944"/>
    <lineage>
        <taxon>Eukaryota</taxon>
        <taxon>Fungi</taxon>
        <taxon>Dikarya</taxon>
        <taxon>Basidiomycota</taxon>
        <taxon>Agaricomycotina</taxon>
        <taxon>Agaricomycetes</taxon>
        <taxon>Agaricomycetidae</taxon>
        <taxon>Agaricales</taxon>
        <taxon>Marasmiineae</taxon>
        <taxon>Omphalotaceae</taxon>
        <taxon>Gymnopus</taxon>
    </lineage>
</organism>
<feature type="region of interest" description="Disordered" evidence="1">
    <location>
        <begin position="79"/>
        <end position="111"/>
    </location>
</feature>
<name>A0A6A4GDI3_9AGAR</name>
<evidence type="ECO:0000313" key="2">
    <source>
        <dbReference type="EMBL" id="KAE9383463.1"/>
    </source>
</evidence>
<reference evidence="2" key="1">
    <citation type="journal article" date="2019" name="Environ. Microbiol.">
        <title>Fungal ecological strategies reflected in gene transcription - a case study of two litter decomposers.</title>
        <authorList>
            <person name="Barbi F."/>
            <person name="Kohler A."/>
            <person name="Barry K."/>
            <person name="Baskaran P."/>
            <person name="Daum C."/>
            <person name="Fauchery L."/>
            <person name="Ihrmark K."/>
            <person name="Kuo A."/>
            <person name="LaButti K."/>
            <person name="Lipzen A."/>
            <person name="Morin E."/>
            <person name="Grigoriev I.V."/>
            <person name="Henrissat B."/>
            <person name="Lindahl B."/>
            <person name="Martin F."/>
        </authorList>
    </citation>
    <scope>NUCLEOTIDE SEQUENCE</scope>
    <source>
        <strain evidence="2">JB14</strain>
    </source>
</reference>
<protein>
    <submittedName>
        <fullName evidence="2">Uncharacterized protein</fullName>
    </submittedName>
</protein>
<dbReference type="EMBL" id="ML770458">
    <property type="protein sequence ID" value="KAE9383463.1"/>
    <property type="molecule type" value="Genomic_DNA"/>
</dbReference>
<proteinExistence type="predicted"/>
<accession>A0A6A4GDI3</accession>
<evidence type="ECO:0000256" key="1">
    <source>
        <dbReference type="SAM" id="MobiDB-lite"/>
    </source>
</evidence>
<keyword evidence="3" id="KW-1185">Reference proteome</keyword>
<feature type="compositionally biased region" description="Basic and acidic residues" evidence="1">
    <location>
        <begin position="10"/>
        <end position="20"/>
    </location>
</feature>
<evidence type="ECO:0000313" key="3">
    <source>
        <dbReference type="Proteomes" id="UP000799118"/>
    </source>
</evidence>
<sequence length="175" mass="19389">MPFMGAGAARETKEGSRGGMEARAEKVFMCLTSEDTGRGRLYFVEKGISSDKKIFLFGLKVQLLSFSKIPNTVLRTARQLQDSREADDEHTASEQDSGDAERNRGSKEEVFTGINARGTIAGSLGRQSTQLEQEEPDEILCVGWKKRNVIAGGRTRETAIDLTDDSFEFCLQAYH</sequence>
<dbReference type="Proteomes" id="UP000799118">
    <property type="component" value="Unassembled WGS sequence"/>
</dbReference>
<gene>
    <name evidence="2" type="ORF">BT96DRAFT_951314</name>
</gene>
<feature type="region of interest" description="Disordered" evidence="1">
    <location>
        <begin position="1"/>
        <end position="20"/>
    </location>
</feature>
<feature type="compositionally biased region" description="Basic and acidic residues" evidence="1">
    <location>
        <begin position="81"/>
        <end position="110"/>
    </location>
</feature>